<keyword evidence="2" id="KW-0408">Iron</keyword>
<dbReference type="InterPro" id="IPR017972">
    <property type="entry name" value="Cyt_P450_CS"/>
</dbReference>
<protein>
    <submittedName>
        <fullName evidence="3">Cytochrome P450</fullName>
    </submittedName>
</protein>
<dbReference type="Proteomes" id="UP001500483">
    <property type="component" value="Unassembled WGS sequence"/>
</dbReference>
<dbReference type="InterPro" id="IPR001128">
    <property type="entry name" value="Cyt_P450"/>
</dbReference>
<comment type="similarity">
    <text evidence="1 2">Belongs to the cytochrome P450 family.</text>
</comment>
<organism evidence="3 4">
    <name type="scientific">Saccharopolyspora gregorii</name>
    <dbReference type="NCBI Taxonomy" id="33914"/>
    <lineage>
        <taxon>Bacteria</taxon>
        <taxon>Bacillati</taxon>
        <taxon>Actinomycetota</taxon>
        <taxon>Actinomycetes</taxon>
        <taxon>Pseudonocardiales</taxon>
        <taxon>Pseudonocardiaceae</taxon>
        <taxon>Saccharopolyspora</taxon>
    </lineage>
</organism>
<keyword evidence="4" id="KW-1185">Reference proteome</keyword>
<dbReference type="PROSITE" id="PS00086">
    <property type="entry name" value="CYTOCHROME_P450"/>
    <property type="match status" value="1"/>
</dbReference>
<dbReference type="SUPFAM" id="SSF48264">
    <property type="entry name" value="Cytochrome P450"/>
    <property type="match status" value="1"/>
</dbReference>
<accession>A0ABP6RXV2</accession>
<sequence length="401" mass="44606">MTETRTALFDEDYWDRADEVERALREQAPVHRAIPGDGLPIWVIGRFADARAALNDPRLAKDSDRLNDVIRSKRNPELGDQLSGLFSKHMLNSDPPDHTRLRKLLARDFTVRRIAALRPRVLELVTGLLDALPRDEPVDLIEHFAFSLPITVICELMGIPDGDRSRFRDWTAALLTPAERGQSLGASREMAAFFHELFAAKRAEPGADLLSALVTASAEEDRLTEEELLATAFLLIVAGHETTVNLVGNGLRWLLAEPAKWAELRERPELLPGAVEEVLRYDGPLRMSTHRFTTEDVTIGDVTIPAGELVMINLSSANRDGEQFERADELDLERPRSGHLAFGHGLHHCLGAPLARLEGEVAFQEITRRFPEARLAVGGSALRRNRGLIMNGFRALPVVLG</sequence>
<proteinExistence type="inferred from homology"/>
<comment type="caution">
    <text evidence="3">The sequence shown here is derived from an EMBL/GenBank/DDBJ whole genome shotgun (WGS) entry which is preliminary data.</text>
</comment>
<dbReference type="EMBL" id="BAAAYK010000038">
    <property type="protein sequence ID" value="GAA3362888.1"/>
    <property type="molecule type" value="Genomic_DNA"/>
</dbReference>
<dbReference type="Pfam" id="PF00067">
    <property type="entry name" value="p450"/>
    <property type="match status" value="1"/>
</dbReference>
<evidence type="ECO:0000256" key="2">
    <source>
        <dbReference type="RuleBase" id="RU000461"/>
    </source>
</evidence>
<dbReference type="CDD" id="cd11029">
    <property type="entry name" value="CYP107-like"/>
    <property type="match status" value="1"/>
</dbReference>
<dbReference type="RefSeq" id="WP_344930113.1">
    <property type="nucleotide sequence ID" value="NZ_BAAAYK010000038.1"/>
</dbReference>
<dbReference type="PANTHER" id="PTHR46696:SF1">
    <property type="entry name" value="CYTOCHROME P450 YJIB-RELATED"/>
    <property type="match status" value="1"/>
</dbReference>
<keyword evidence="2" id="KW-0479">Metal-binding</keyword>
<evidence type="ECO:0000313" key="4">
    <source>
        <dbReference type="Proteomes" id="UP001500483"/>
    </source>
</evidence>
<dbReference type="PANTHER" id="PTHR46696">
    <property type="entry name" value="P450, PUTATIVE (EUROFUNG)-RELATED"/>
    <property type="match status" value="1"/>
</dbReference>
<evidence type="ECO:0000256" key="1">
    <source>
        <dbReference type="ARBA" id="ARBA00010617"/>
    </source>
</evidence>
<reference evidence="4" key="1">
    <citation type="journal article" date="2019" name="Int. J. Syst. Evol. Microbiol.">
        <title>The Global Catalogue of Microorganisms (GCM) 10K type strain sequencing project: providing services to taxonomists for standard genome sequencing and annotation.</title>
        <authorList>
            <consortium name="The Broad Institute Genomics Platform"/>
            <consortium name="The Broad Institute Genome Sequencing Center for Infectious Disease"/>
            <person name="Wu L."/>
            <person name="Ma J."/>
        </authorList>
    </citation>
    <scope>NUCLEOTIDE SEQUENCE [LARGE SCALE GENOMIC DNA]</scope>
    <source>
        <strain evidence="4">JCM 9687</strain>
    </source>
</reference>
<dbReference type="InterPro" id="IPR002397">
    <property type="entry name" value="Cyt_P450_B"/>
</dbReference>
<keyword evidence="2" id="KW-0349">Heme</keyword>
<dbReference type="InterPro" id="IPR036396">
    <property type="entry name" value="Cyt_P450_sf"/>
</dbReference>
<dbReference type="Gene3D" id="1.10.630.10">
    <property type="entry name" value="Cytochrome P450"/>
    <property type="match status" value="1"/>
</dbReference>
<dbReference type="PRINTS" id="PR00359">
    <property type="entry name" value="BP450"/>
</dbReference>
<name>A0ABP6RXV2_9PSEU</name>
<evidence type="ECO:0000313" key="3">
    <source>
        <dbReference type="EMBL" id="GAA3362888.1"/>
    </source>
</evidence>
<keyword evidence="2" id="KW-0560">Oxidoreductase</keyword>
<gene>
    <name evidence="3" type="ORF">GCM10020366_52640</name>
</gene>
<keyword evidence="2" id="KW-0503">Monooxygenase</keyword>